<evidence type="ECO:0000313" key="8">
    <source>
        <dbReference type="Proteomes" id="UP000195729"/>
    </source>
</evidence>
<dbReference type="AlphaFoldDB" id="A0A1Y0LLY8"/>
<dbReference type="Pfam" id="PF03466">
    <property type="entry name" value="LysR_substrate"/>
    <property type="match status" value="1"/>
</dbReference>
<dbReference type="GO" id="GO:0003700">
    <property type="term" value="F:DNA-binding transcription factor activity"/>
    <property type="evidence" value="ECO:0007669"/>
    <property type="project" value="InterPro"/>
</dbReference>
<dbReference type="InterPro" id="IPR036390">
    <property type="entry name" value="WH_DNA-bd_sf"/>
</dbReference>
<dbReference type="InterPro" id="IPR005119">
    <property type="entry name" value="LysR_subst-bd"/>
</dbReference>
<accession>A0A1Y0LLY8</accession>
<dbReference type="CDD" id="cd05466">
    <property type="entry name" value="PBP2_LTTR_substrate"/>
    <property type="match status" value="1"/>
</dbReference>
<evidence type="ECO:0000259" key="5">
    <source>
        <dbReference type="PROSITE" id="PS50931"/>
    </source>
</evidence>
<dbReference type="PROSITE" id="PS50931">
    <property type="entry name" value="HTH_LYSR"/>
    <property type="match status" value="1"/>
</dbReference>
<feature type="domain" description="HTH lysR-type" evidence="5">
    <location>
        <begin position="1"/>
        <end position="59"/>
    </location>
</feature>
<evidence type="ECO:0000313" key="6">
    <source>
        <dbReference type="EMBL" id="ARU94479.1"/>
    </source>
</evidence>
<name>A0A1Y0LLY8_TATCI</name>
<sequence>MSHLTHLRTFLEVYRRGSISQAAASLGITQPTASLHLQALEMFVGKPLFERQARGVAATAAADELARSVAPQLDSLESKLASYRPGQSSSSTVHIAGPADFIYYRLADSLTRLMNGDNFFRLQTGNKTVIYQLLESCSIDLAVTASVPDEHQFSYAHLLTERMLLVCSPAVADRLDSLNSQSLMRVPLIAYDEDLPLIRQAWVALFQQSPELKATFTVPDMRTIKQMIISGHGWSVLPDYHCQQELQEGRLVALTSPDKAPANNLCVVWDKRGVRDPAVARVRDHLLQTFRQ</sequence>
<protein>
    <submittedName>
        <fullName evidence="6">LysR family transcriptional regulator</fullName>
    </submittedName>
</protein>
<dbReference type="OrthoDB" id="8557381at2"/>
<dbReference type="Gene3D" id="1.10.10.10">
    <property type="entry name" value="Winged helix-like DNA-binding domain superfamily/Winged helix DNA-binding domain"/>
    <property type="match status" value="1"/>
</dbReference>
<dbReference type="KEGG" id="tci:A7K98_12300"/>
<dbReference type="SUPFAM" id="SSF46785">
    <property type="entry name" value="Winged helix' DNA-binding domain"/>
    <property type="match status" value="1"/>
</dbReference>
<evidence type="ECO:0000256" key="3">
    <source>
        <dbReference type="ARBA" id="ARBA00023125"/>
    </source>
</evidence>
<evidence type="ECO:0000256" key="2">
    <source>
        <dbReference type="ARBA" id="ARBA00023015"/>
    </source>
</evidence>
<dbReference type="Proteomes" id="UP000195814">
    <property type="component" value="Chromosome"/>
</dbReference>
<dbReference type="RefSeq" id="WP_087488842.1">
    <property type="nucleotide sequence ID" value="NZ_CP015579.1"/>
</dbReference>
<dbReference type="Gene3D" id="3.40.190.10">
    <property type="entry name" value="Periplasmic binding protein-like II"/>
    <property type="match status" value="2"/>
</dbReference>
<keyword evidence="4" id="KW-0804">Transcription</keyword>
<evidence type="ECO:0000256" key="4">
    <source>
        <dbReference type="ARBA" id="ARBA00023163"/>
    </source>
</evidence>
<keyword evidence="2" id="KW-0805">Transcription regulation</keyword>
<reference evidence="8 9" key="1">
    <citation type="submission" date="2016-05" db="EMBL/GenBank/DDBJ databases">
        <title>Complete genome sequence of two 2,5-diketo-D-glunonic acid producing strain Tatumella citrea.</title>
        <authorList>
            <person name="Duan C."/>
            <person name="Yang J."/>
            <person name="Yang S."/>
        </authorList>
    </citation>
    <scope>NUCLEOTIDE SEQUENCE [LARGE SCALE GENOMIC DNA]</scope>
    <source>
        <strain evidence="7 8">ATCC 39140</strain>
        <strain evidence="6 9">DSM 13699</strain>
    </source>
</reference>
<dbReference type="GO" id="GO:0000976">
    <property type="term" value="F:transcription cis-regulatory region binding"/>
    <property type="evidence" value="ECO:0007669"/>
    <property type="project" value="TreeGrafter"/>
</dbReference>
<dbReference type="Pfam" id="PF00126">
    <property type="entry name" value="HTH_1"/>
    <property type="match status" value="1"/>
</dbReference>
<dbReference type="PANTHER" id="PTHR30126">
    <property type="entry name" value="HTH-TYPE TRANSCRIPTIONAL REGULATOR"/>
    <property type="match status" value="1"/>
</dbReference>
<evidence type="ECO:0000256" key="1">
    <source>
        <dbReference type="ARBA" id="ARBA00009437"/>
    </source>
</evidence>
<dbReference type="PANTHER" id="PTHR30126:SF39">
    <property type="entry name" value="HTH-TYPE TRANSCRIPTIONAL REGULATOR CYSL"/>
    <property type="match status" value="1"/>
</dbReference>
<dbReference type="EMBL" id="CP015581">
    <property type="protein sequence ID" value="ARU98518.1"/>
    <property type="molecule type" value="Genomic_DNA"/>
</dbReference>
<dbReference type="EMBL" id="CP015579">
    <property type="protein sequence ID" value="ARU94479.1"/>
    <property type="molecule type" value="Genomic_DNA"/>
</dbReference>
<dbReference type="SUPFAM" id="SSF53850">
    <property type="entry name" value="Periplasmic binding protein-like II"/>
    <property type="match status" value="1"/>
</dbReference>
<evidence type="ECO:0000313" key="9">
    <source>
        <dbReference type="Proteomes" id="UP000195814"/>
    </source>
</evidence>
<dbReference type="InterPro" id="IPR036388">
    <property type="entry name" value="WH-like_DNA-bd_sf"/>
</dbReference>
<proteinExistence type="inferred from homology"/>
<keyword evidence="8" id="KW-1185">Reference proteome</keyword>
<comment type="similarity">
    <text evidence="1">Belongs to the LysR transcriptional regulatory family.</text>
</comment>
<dbReference type="InterPro" id="IPR000847">
    <property type="entry name" value="LysR_HTH_N"/>
</dbReference>
<gene>
    <name evidence="6" type="ORF">A7K98_12300</name>
    <name evidence="7" type="ORF">A7K99_12295</name>
</gene>
<keyword evidence="3" id="KW-0238">DNA-binding</keyword>
<dbReference type="Proteomes" id="UP000195729">
    <property type="component" value="Chromosome"/>
</dbReference>
<evidence type="ECO:0000313" key="7">
    <source>
        <dbReference type="EMBL" id="ARU98518.1"/>
    </source>
</evidence>
<organism evidence="6 9">
    <name type="scientific">Tatumella citrea</name>
    <name type="common">Pantoea citrea</name>
    <dbReference type="NCBI Taxonomy" id="53336"/>
    <lineage>
        <taxon>Bacteria</taxon>
        <taxon>Pseudomonadati</taxon>
        <taxon>Pseudomonadota</taxon>
        <taxon>Gammaproteobacteria</taxon>
        <taxon>Enterobacterales</taxon>
        <taxon>Erwiniaceae</taxon>
        <taxon>Tatumella</taxon>
    </lineage>
</organism>
<dbReference type="PRINTS" id="PR00039">
    <property type="entry name" value="HTHLYSR"/>
</dbReference>